<evidence type="ECO:0000313" key="1">
    <source>
        <dbReference type="EMBL" id="XDK31818.1"/>
    </source>
</evidence>
<name>A0AB39HKY4_9BACI</name>
<dbReference type="InterPro" id="IPR027417">
    <property type="entry name" value="P-loop_NTPase"/>
</dbReference>
<gene>
    <name evidence="1" type="ORF">AB4Y30_12375</name>
</gene>
<dbReference type="EMBL" id="CP162599">
    <property type="protein sequence ID" value="XDK31818.1"/>
    <property type="molecule type" value="Genomic_DNA"/>
</dbReference>
<dbReference type="AlphaFoldDB" id="A0AB39HKY4"/>
<sequence>MKVYALSGSSGTGKSTSALLFAHNHDIPVIIDDGLLIYNGTKIAGSSAKYEQNTITAIKRAVFFYEDHRYEIINKLKDINPHKILLIGTSKRMVKQIAERLELGEIDQHIDVTDIRTSSEIKMAEFIRRTQGEHVIPIPSIQIEHGLFKKLILKGTQVFSKQRKIIGETTVVRPNFQLGSISISPDVLKQIVAYRCRQTNEIESYQHIKITLDNFLPIIKLQIEIKAEKDANISAIIKNLQDALRQDFLQHLNVEVYTIDTQVTKMNFV</sequence>
<evidence type="ECO:0008006" key="2">
    <source>
        <dbReference type="Google" id="ProtNLM"/>
    </source>
</evidence>
<protein>
    <recommendedName>
        <fullName evidence="2">ATPase</fullName>
    </recommendedName>
</protein>
<dbReference type="CDD" id="cd02019">
    <property type="entry name" value="NK"/>
    <property type="match status" value="1"/>
</dbReference>
<organism evidence="1">
    <name type="scientific">Ornithinibacillus sp. 4-3</name>
    <dbReference type="NCBI Taxonomy" id="3231488"/>
    <lineage>
        <taxon>Bacteria</taxon>
        <taxon>Bacillati</taxon>
        <taxon>Bacillota</taxon>
        <taxon>Bacilli</taxon>
        <taxon>Bacillales</taxon>
        <taxon>Bacillaceae</taxon>
        <taxon>Ornithinibacillus</taxon>
    </lineage>
</organism>
<accession>A0AB39HKY4</accession>
<proteinExistence type="predicted"/>
<reference evidence="1" key="1">
    <citation type="submission" date="2024-07" db="EMBL/GenBank/DDBJ databases">
        <title>Halotolerant mesophilic bacterium Ornithinibacillus sp. 4-3, sp. nov., isolated from soil.</title>
        <authorList>
            <person name="Sidarenka A.V."/>
            <person name="Guliayeva D.E."/>
            <person name="Leanovich S.I."/>
            <person name="Hileuskaya K.S."/>
            <person name="Akhremchuk A.E."/>
            <person name="Sikolenko M.A."/>
            <person name="Valentovich L.N."/>
        </authorList>
    </citation>
    <scope>NUCLEOTIDE SEQUENCE</scope>
    <source>
        <strain evidence="1">4-3</strain>
    </source>
</reference>
<dbReference type="RefSeq" id="WP_368652542.1">
    <property type="nucleotide sequence ID" value="NZ_CP162599.1"/>
</dbReference>
<dbReference type="SUPFAM" id="SSF52540">
    <property type="entry name" value="P-loop containing nucleoside triphosphate hydrolases"/>
    <property type="match status" value="1"/>
</dbReference>